<protein>
    <submittedName>
        <fullName evidence="1">Uncharacterized protein</fullName>
    </submittedName>
</protein>
<dbReference type="AlphaFoldDB" id="A0A0A8ZNE6"/>
<organism evidence="1">
    <name type="scientific">Arundo donax</name>
    <name type="common">Giant reed</name>
    <name type="synonym">Donax arundinaceus</name>
    <dbReference type="NCBI Taxonomy" id="35708"/>
    <lineage>
        <taxon>Eukaryota</taxon>
        <taxon>Viridiplantae</taxon>
        <taxon>Streptophyta</taxon>
        <taxon>Embryophyta</taxon>
        <taxon>Tracheophyta</taxon>
        <taxon>Spermatophyta</taxon>
        <taxon>Magnoliopsida</taxon>
        <taxon>Liliopsida</taxon>
        <taxon>Poales</taxon>
        <taxon>Poaceae</taxon>
        <taxon>PACMAD clade</taxon>
        <taxon>Arundinoideae</taxon>
        <taxon>Arundineae</taxon>
        <taxon>Arundo</taxon>
    </lineage>
</organism>
<accession>A0A0A8ZNE6</accession>
<evidence type="ECO:0000313" key="1">
    <source>
        <dbReference type="EMBL" id="JAD40934.1"/>
    </source>
</evidence>
<sequence>MQWRCHDQGRMAQFVDDEHRRGQTRCWCSA</sequence>
<reference evidence="1" key="1">
    <citation type="submission" date="2014-09" db="EMBL/GenBank/DDBJ databases">
        <authorList>
            <person name="Magalhaes I.L.F."/>
            <person name="Oliveira U."/>
            <person name="Santos F.R."/>
            <person name="Vidigal T.H.D.A."/>
            <person name="Brescovit A.D."/>
            <person name="Santos A.J."/>
        </authorList>
    </citation>
    <scope>NUCLEOTIDE SEQUENCE</scope>
    <source>
        <tissue evidence="1">Shoot tissue taken approximately 20 cm above the soil surface</tissue>
    </source>
</reference>
<reference evidence="1" key="2">
    <citation type="journal article" date="2015" name="Data Brief">
        <title>Shoot transcriptome of the giant reed, Arundo donax.</title>
        <authorList>
            <person name="Barrero R.A."/>
            <person name="Guerrero F.D."/>
            <person name="Moolhuijzen P."/>
            <person name="Goolsby J.A."/>
            <person name="Tidwell J."/>
            <person name="Bellgard S.E."/>
            <person name="Bellgard M.I."/>
        </authorList>
    </citation>
    <scope>NUCLEOTIDE SEQUENCE</scope>
    <source>
        <tissue evidence="1">Shoot tissue taken approximately 20 cm above the soil surface</tissue>
    </source>
</reference>
<name>A0A0A8ZNE6_ARUDO</name>
<dbReference type="EMBL" id="GBRH01256961">
    <property type="protein sequence ID" value="JAD40934.1"/>
    <property type="molecule type" value="Transcribed_RNA"/>
</dbReference>
<proteinExistence type="predicted"/>